<evidence type="ECO:0000313" key="6">
    <source>
        <dbReference type="Proteomes" id="UP001515480"/>
    </source>
</evidence>
<feature type="domain" description="Translin-associated factor X-interacting protein 1 N-terminal" evidence="4">
    <location>
        <begin position="231"/>
        <end position="314"/>
    </location>
</feature>
<dbReference type="EMBL" id="JBGBPQ010000027">
    <property type="protein sequence ID" value="KAL1498763.1"/>
    <property type="molecule type" value="Genomic_DNA"/>
</dbReference>
<feature type="compositionally biased region" description="Low complexity" evidence="3">
    <location>
        <begin position="407"/>
        <end position="416"/>
    </location>
</feature>
<reference evidence="5 6" key="1">
    <citation type="journal article" date="2024" name="Science">
        <title>Giant polyketide synthase enzymes in the biosynthesis of giant marine polyether toxins.</title>
        <authorList>
            <person name="Fallon T.R."/>
            <person name="Shende V.V."/>
            <person name="Wierzbicki I.H."/>
            <person name="Pendleton A.L."/>
            <person name="Watervoot N.F."/>
            <person name="Auber R.P."/>
            <person name="Gonzalez D.J."/>
            <person name="Wisecaver J.H."/>
            <person name="Moore B.S."/>
        </authorList>
    </citation>
    <scope>NUCLEOTIDE SEQUENCE [LARGE SCALE GENOMIC DNA]</scope>
    <source>
        <strain evidence="5 6">12B1</strain>
    </source>
</reference>
<evidence type="ECO:0000256" key="2">
    <source>
        <dbReference type="SAM" id="Coils"/>
    </source>
</evidence>
<dbReference type="AlphaFoldDB" id="A0AB34IIA5"/>
<keyword evidence="6" id="KW-1185">Reference proteome</keyword>
<feature type="compositionally biased region" description="Gly residues" evidence="3">
    <location>
        <begin position="397"/>
        <end position="406"/>
    </location>
</feature>
<name>A0AB34IIA5_PRYPA</name>
<dbReference type="Pfam" id="PF15739">
    <property type="entry name" value="TSNAXIP1_N"/>
    <property type="match status" value="1"/>
</dbReference>
<feature type="compositionally biased region" description="Low complexity" evidence="3">
    <location>
        <begin position="49"/>
        <end position="58"/>
    </location>
</feature>
<accession>A0AB34IIA5</accession>
<evidence type="ECO:0000313" key="5">
    <source>
        <dbReference type="EMBL" id="KAL1498763.1"/>
    </source>
</evidence>
<feature type="region of interest" description="Disordered" evidence="3">
    <location>
        <begin position="345"/>
        <end position="449"/>
    </location>
</feature>
<feature type="coiled-coil region" evidence="2">
    <location>
        <begin position="282"/>
        <end position="344"/>
    </location>
</feature>
<feature type="region of interest" description="Disordered" evidence="3">
    <location>
        <begin position="176"/>
        <end position="200"/>
    </location>
</feature>
<gene>
    <name evidence="5" type="ORF">AB1Y20_014072</name>
</gene>
<sequence length="449" mass="47851">MMMEPLSLWANPLPNGMVDDDALRPLRTSQTQPRLHTRAELKPSPAPPSASLGSALPPRRLPGAMAPAGGSRAGRLRPGSAQGARSLCRSASAAPPAAPPAHKRHAKPAAAAPLGASPAELLMRQMRKSSHAAPHAAAPPPPAVGAGGGARAARQLARCSSSALLAPYGGHANSHGLLGQLGTKRQPPPPQPAYGGSLPSGDFRSEALQLEVRLAEGLQALQDAEQDGEDEAILAKGRLHLFRTLFDRIIERDQAFGVLLRRVKAEYETALQYARQPVAPQLERAQTQLEHSKHECAQGKRELSALQRENAQLRDDLERSQDTVAALREELQAYEAHMYQVQHNQEEAVEASGEAAEEDVSDSEDSRGWSSGPPPASYSYWDYQDRDDGPAAPYMPQGGGRKGGGKVPPAGGAPVPSLNLSELKKNPRPNYHDEFNAATGQDGAESIDY</sequence>
<keyword evidence="1 2" id="KW-0175">Coiled coil</keyword>
<comment type="caution">
    <text evidence="5">The sequence shown here is derived from an EMBL/GenBank/DDBJ whole genome shotgun (WGS) entry which is preliminary data.</text>
</comment>
<proteinExistence type="predicted"/>
<feature type="compositionally biased region" description="Basic and acidic residues" evidence="3">
    <location>
        <begin position="422"/>
        <end position="435"/>
    </location>
</feature>
<evidence type="ECO:0000259" key="4">
    <source>
        <dbReference type="Pfam" id="PF15739"/>
    </source>
</evidence>
<protein>
    <recommendedName>
        <fullName evidence="4">Translin-associated factor X-interacting protein 1 N-terminal domain-containing protein</fullName>
    </recommendedName>
</protein>
<feature type="region of interest" description="Disordered" evidence="3">
    <location>
        <begin position="11"/>
        <end position="111"/>
    </location>
</feature>
<evidence type="ECO:0000256" key="1">
    <source>
        <dbReference type="ARBA" id="ARBA00023054"/>
    </source>
</evidence>
<organism evidence="5 6">
    <name type="scientific">Prymnesium parvum</name>
    <name type="common">Toxic golden alga</name>
    <dbReference type="NCBI Taxonomy" id="97485"/>
    <lineage>
        <taxon>Eukaryota</taxon>
        <taxon>Haptista</taxon>
        <taxon>Haptophyta</taxon>
        <taxon>Prymnesiophyceae</taxon>
        <taxon>Prymnesiales</taxon>
        <taxon>Prymnesiaceae</taxon>
        <taxon>Prymnesium</taxon>
    </lineage>
</organism>
<feature type="compositionally biased region" description="Low complexity" evidence="3">
    <location>
        <begin position="83"/>
        <end position="95"/>
    </location>
</feature>
<feature type="region of interest" description="Disordered" evidence="3">
    <location>
        <begin position="126"/>
        <end position="149"/>
    </location>
</feature>
<dbReference type="InterPro" id="IPR032755">
    <property type="entry name" value="TSNAXIP1_N"/>
</dbReference>
<evidence type="ECO:0000256" key="3">
    <source>
        <dbReference type="SAM" id="MobiDB-lite"/>
    </source>
</evidence>
<dbReference type="Proteomes" id="UP001515480">
    <property type="component" value="Unassembled WGS sequence"/>
</dbReference>